<evidence type="ECO:0000313" key="3">
    <source>
        <dbReference type="EMBL" id="KAE8757339.1"/>
    </source>
</evidence>
<dbReference type="PROSITE" id="PS50943">
    <property type="entry name" value="HTH_CROC1"/>
    <property type="match status" value="1"/>
</dbReference>
<protein>
    <recommendedName>
        <fullName evidence="2">HTH cro/C1-type domain-containing protein</fullName>
    </recommendedName>
</protein>
<comment type="caution">
    <text evidence="3">The sequence shown here is derived from an EMBL/GenBank/DDBJ whole genome shotgun (WGS) entry which is preliminary data.</text>
</comment>
<dbReference type="Proteomes" id="UP000463700">
    <property type="component" value="Unassembled WGS sequence"/>
</dbReference>
<dbReference type="CDD" id="cd00093">
    <property type="entry name" value="HTH_XRE"/>
    <property type="match status" value="1"/>
</dbReference>
<feature type="domain" description="HTH cro/C1-type" evidence="2">
    <location>
        <begin position="34"/>
        <end position="81"/>
    </location>
</feature>
<dbReference type="Gene3D" id="1.10.260.40">
    <property type="entry name" value="lambda repressor-like DNA-binding domains"/>
    <property type="match status" value="1"/>
</dbReference>
<evidence type="ECO:0000259" key="2">
    <source>
        <dbReference type="PROSITE" id="PS50943"/>
    </source>
</evidence>
<proteinExistence type="predicted"/>
<dbReference type="SMART" id="SM00530">
    <property type="entry name" value="HTH_XRE"/>
    <property type="match status" value="1"/>
</dbReference>
<dbReference type="RefSeq" id="WP_154563228.1">
    <property type="nucleotide sequence ID" value="NZ_VOSW01000048.1"/>
</dbReference>
<evidence type="ECO:0000313" key="4">
    <source>
        <dbReference type="Proteomes" id="UP000463700"/>
    </source>
</evidence>
<name>A0A6N6WBJ3_9BURK</name>
<feature type="region of interest" description="Disordered" evidence="1">
    <location>
        <begin position="178"/>
        <end position="205"/>
    </location>
</feature>
<dbReference type="OrthoDB" id="1097442at2"/>
<evidence type="ECO:0000256" key="1">
    <source>
        <dbReference type="SAM" id="MobiDB-lite"/>
    </source>
</evidence>
<gene>
    <name evidence="3" type="ORF">FSO04_24275</name>
</gene>
<dbReference type="GO" id="GO:0003677">
    <property type="term" value="F:DNA binding"/>
    <property type="evidence" value="ECO:0007669"/>
    <property type="project" value="InterPro"/>
</dbReference>
<dbReference type="SUPFAM" id="SSF47413">
    <property type="entry name" value="lambda repressor-like DNA-binding domains"/>
    <property type="match status" value="1"/>
</dbReference>
<dbReference type="EMBL" id="VOSW01000048">
    <property type="protein sequence ID" value="KAE8757339.1"/>
    <property type="molecule type" value="Genomic_DNA"/>
</dbReference>
<dbReference type="InterPro" id="IPR001387">
    <property type="entry name" value="Cro/C1-type_HTH"/>
</dbReference>
<dbReference type="AlphaFoldDB" id="A0A6N6WBJ3"/>
<accession>A0A6N6WBJ3</accession>
<dbReference type="InterPro" id="IPR010982">
    <property type="entry name" value="Lambda_DNA-bd_dom_sf"/>
</dbReference>
<reference evidence="3 4" key="1">
    <citation type="journal article" date="2020" name="Int. J. Syst. Evol. Microbiol.">
        <title>Paraburkholderia madseniana sp. nov., a phenolic acid-degrading bacterium isolated from acidic forest soil.</title>
        <authorList>
            <person name="Wilhelm R.C."/>
            <person name="Murphy S.J.L."/>
            <person name="Feriancek N.M."/>
            <person name="Karasz D.C."/>
            <person name="DeRito C.M."/>
            <person name="Newman J.D."/>
            <person name="Buckley D.H."/>
        </authorList>
    </citation>
    <scope>NUCLEOTIDE SEQUENCE [LARGE SCALE GENOMIC DNA]</scope>
    <source>
        <strain evidence="3 4">RP11</strain>
    </source>
</reference>
<sequence length="205" mass="22678">MKKTIQRHRLSDEEKAEAARLRAIWESFKVAHPGVSQEWLGNATGIGGQSAVSQYLRGEIMLNFANLIKFCNVLGANPSDISPRLVHEHLGDPALKNDLYARTAFATHGSANSPIRRQNTPLSNEARELIGCVARLDGSSPLIGKTFRLATGLLLLSAKANETQDMRTTEEIIGDAERLAADILSETQQPRAPHEQQHRKDRRHS</sequence>
<organism evidence="3 4">
    <name type="scientific">Paraburkholderia madseniana</name>
    <dbReference type="NCBI Taxonomy" id="2599607"/>
    <lineage>
        <taxon>Bacteria</taxon>
        <taxon>Pseudomonadati</taxon>
        <taxon>Pseudomonadota</taxon>
        <taxon>Betaproteobacteria</taxon>
        <taxon>Burkholderiales</taxon>
        <taxon>Burkholderiaceae</taxon>
        <taxon>Paraburkholderia</taxon>
    </lineage>
</organism>